<evidence type="ECO:0000256" key="3">
    <source>
        <dbReference type="ARBA" id="ARBA00022801"/>
    </source>
</evidence>
<organism evidence="10 11">
    <name type="scientific">Strongylocentrotus purpuratus</name>
    <name type="common">Purple sea urchin</name>
    <dbReference type="NCBI Taxonomy" id="7668"/>
    <lineage>
        <taxon>Eukaryota</taxon>
        <taxon>Metazoa</taxon>
        <taxon>Echinodermata</taxon>
        <taxon>Eleutherozoa</taxon>
        <taxon>Echinozoa</taxon>
        <taxon>Echinoidea</taxon>
        <taxon>Euechinoidea</taxon>
        <taxon>Echinacea</taxon>
        <taxon>Camarodonta</taxon>
        <taxon>Echinidea</taxon>
        <taxon>Strongylocentrotidae</taxon>
        <taxon>Strongylocentrotus</taxon>
    </lineage>
</organism>
<dbReference type="InterPro" id="IPR016130">
    <property type="entry name" value="Tyr_Pase_AS"/>
</dbReference>
<dbReference type="KEGG" id="spu:100893902"/>
<dbReference type="GO" id="GO:0004725">
    <property type="term" value="F:protein tyrosine phosphatase activity"/>
    <property type="evidence" value="ECO:0000318"/>
    <property type="project" value="GO_Central"/>
</dbReference>
<keyword evidence="7" id="KW-1133">Transmembrane helix</keyword>
<keyword evidence="4" id="KW-0904">Protein phosphatase</keyword>
<sequence>MVSISSHISGLQLTTIAVCLLCVIIITLLWCVWIKRHRKPRRRQSKIDMEYAVKFTYPRRLTHSKTGNGDAITVTDKTAGIVCITQSTPKVEPRSDSLRPAPSHPPMDAAGSQETQVLDFKHREEEPSPGGQGDEQRKEDVAEVEEMKREDESKGFNHQEDMESCGHTEEATIGPVSVEEFADHVKIMKDDSTTFDDEWARLYDHRYKLQTFAMMEANFKKNRYKNILPYDHARVILDLIGDDPHSDYVNASYIQSFTKENTYIASQGPNVTSIADFWRMVWQKEVETIIMATNLVDKGKIKCEKYWPDQGEEMYFEDIVVTCEAEVHGIHDARRSLVLHKDEEVRCLDHFHFTRWPDKGVPRNVSVLLRFIQEVNQSRDDKSTPLLVHCSAGVGRTGVVIALDNEMQRAKQTGFVDIFNFVRAMRQRRPQMVQTPEQYEFIHDAMLEFLVGHDTMIPRDRFIEHFADLRTKSDQDVTLTKLDQEFEIMNKVCHEPPMDATNVGKLEENASKNRYQNVLPRDTHRPLLISFSTDTSTQYINATFCQGYKDREKIITTQMPLSQTVTDFLRLIYDYRISTIVMLNDLSKEDASSIYWDEANPNIKQPFSMNVLDTVESEHWTERTLELKHRKNTRIIQHFQFLSWKEVDSVDFYQTLLDFMNNVTSQQGGDSPVLVHCLNGVGRTGVFCVVKMCLDQLEVEDAVDVFQIVKALRHDNFQMIQSLEDYKLCYRILNHLMAMSQENTLQSTQEFDMEKDDGLSESVSTRTGDEECEDVEIDPIEYYAHNDDDIQDEDADSKEGLHDLEKSLTRDLHLSEFDEVTITKL</sequence>
<evidence type="ECO:0000256" key="4">
    <source>
        <dbReference type="ARBA" id="ARBA00022912"/>
    </source>
</evidence>
<keyword evidence="11" id="KW-1185">Reference proteome</keyword>
<feature type="region of interest" description="Disordered" evidence="6">
    <location>
        <begin position="85"/>
        <end position="161"/>
    </location>
</feature>
<evidence type="ECO:0000256" key="6">
    <source>
        <dbReference type="SAM" id="MobiDB-lite"/>
    </source>
</evidence>
<dbReference type="Gene3D" id="3.90.190.10">
    <property type="entry name" value="Protein tyrosine phosphatase superfamily"/>
    <property type="match status" value="2"/>
</dbReference>
<dbReference type="InterPro" id="IPR029021">
    <property type="entry name" value="Prot-tyrosine_phosphatase-like"/>
</dbReference>
<evidence type="ECO:0000256" key="2">
    <source>
        <dbReference type="ARBA" id="ARBA00013064"/>
    </source>
</evidence>
<proteinExistence type="inferred from homology"/>
<dbReference type="PANTHER" id="PTHR19134:SF562">
    <property type="entry name" value="PROTEIN-TYROSINE-PHOSPHATASE"/>
    <property type="match status" value="1"/>
</dbReference>
<dbReference type="SUPFAM" id="SSF52799">
    <property type="entry name" value="(Phosphotyrosine protein) phosphatases II"/>
    <property type="match status" value="2"/>
</dbReference>
<dbReference type="PRINTS" id="PR00700">
    <property type="entry name" value="PRTYPHPHTASE"/>
</dbReference>
<dbReference type="InterPro" id="IPR000242">
    <property type="entry name" value="PTP_cat"/>
</dbReference>
<dbReference type="FunFam" id="3.90.190.10:FF:000102">
    <property type="entry name" value="Receptor-type tyrosine-protein phosphatase"/>
    <property type="match status" value="1"/>
</dbReference>
<comment type="similarity">
    <text evidence="1">Belongs to the protein-tyrosine phosphatase family.</text>
</comment>
<evidence type="ECO:0000256" key="5">
    <source>
        <dbReference type="ARBA" id="ARBA00051722"/>
    </source>
</evidence>
<dbReference type="SMART" id="SM00404">
    <property type="entry name" value="PTPc_motif"/>
    <property type="match status" value="2"/>
</dbReference>
<dbReference type="RefSeq" id="XP_030852169.1">
    <property type="nucleotide sequence ID" value="XM_030996309.1"/>
</dbReference>
<dbReference type="GO" id="GO:0007165">
    <property type="term" value="P:signal transduction"/>
    <property type="evidence" value="ECO:0000318"/>
    <property type="project" value="GO_Central"/>
</dbReference>
<evidence type="ECO:0000259" key="8">
    <source>
        <dbReference type="PROSITE" id="PS50055"/>
    </source>
</evidence>
<feature type="region of interest" description="Disordered" evidence="6">
    <location>
        <begin position="750"/>
        <end position="771"/>
    </location>
</feature>
<feature type="domain" description="Tyrosine-protein phosphatase" evidence="8">
    <location>
        <begin position="195"/>
        <end position="449"/>
    </location>
</feature>
<feature type="region of interest" description="Disordered" evidence="6">
    <location>
        <begin position="783"/>
        <end position="802"/>
    </location>
</feature>
<dbReference type="PANTHER" id="PTHR19134">
    <property type="entry name" value="RECEPTOR-TYPE TYROSINE-PROTEIN PHOSPHATASE"/>
    <property type="match status" value="1"/>
</dbReference>
<dbReference type="PROSITE" id="PS00383">
    <property type="entry name" value="TYR_PHOSPHATASE_1"/>
    <property type="match status" value="2"/>
</dbReference>
<dbReference type="Proteomes" id="UP000007110">
    <property type="component" value="Unassembled WGS sequence"/>
</dbReference>
<dbReference type="InParanoid" id="A0A7M7PHW3"/>
<dbReference type="CDD" id="cd00047">
    <property type="entry name" value="PTPc"/>
    <property type="match status" value="1"/>
</dbReference>
<dbReference type="PROSITE" id="PS50055">
    <property type="entry name" value="TYR_PHOSPHATASE_PTP"/>
    <property type="match status" value="2"/>
</dbReference>
<dbReference type="GeneID" id="100893902"/>
<feature type="domain" description="Tyrosine-protein phosphatase" evidence="8">
    <location>
        <begin position="482"/>
        <end position="736"/>
    </location>
</feature>
<feature type="domain" description="Tyrosine specific protein phosphatases" evidence="9">
    <location>
        <begin position="657"/>
        <end position="727"/>
    </location>
</feature>
<keyword evidence="7" id="KW-0472">Membrane</keyword>
<feature type="domain" description="Tyrosine specific protein phosphatases" evidence="9">
    <location>
        <begin position="369"/>
        <end position="440"/>
    </location>
</feature>
<dbReference type="InterPro" id="IPR000387">
    <property type="entry name" value="Tyr_Pase_dom"/>
</dbReference>
<dbReference type="SMART" id="SM00194">
    <property type="entry name" value="PTPc"/>
    <property type="match status" value="2"/>
</dbReference>
<dbReference type="AlphaFoldDB" id="A0A7M7PHW3"/>
<evidence type="ECO:0000256" key="1">
    <source>
        <dbReference type="ARBA" id="ARBA00009580"/>
    </source>
</evidence>
<dbReference type="InterPro" id="IPR050348">
    <property type="entry name" value="Protein-Tyr_Phosphatase"/>
</dbReference>
<dbReference type="EC" id="3.1.3.48" evidence="2"/>
<keyword evidence="3" id="KW-0378">Hydrolase</keyword>
<dbReference type="Pfam" id="PF00102">
    <property type="entry name" value="Y_phosphatase"/>
    <property type="match status" value="2"/>
</dbReference>
<accession>A0A7M7PHW3</accession>
<keyword evidence="7" id="KW-0812">Transmembrane</keyword>
<dbReference type="FunFam" id="3.90.190.10:FF:000144">
    <property type="entry name" value="Uncharacterized protein"/>
    <property type="match status" value="1"/>
</dbReference>
<evidence type="ECO:0000259" key="9">
    <source>
        <dbReference type="PROSITE" id="PS50056"/>
    </source>
</evidence>
<reference evidence="11" key="1">
    <citation type="submission" date="2015-02" db="EMBL/GenBank/DDBJ databases">
        <title>Genome sequencing for Strongylocentrotus purpuratus.</title>
        <authorList>
            <person name="Murali S."/>
            <person name="Liu Y."/>
            <person name="Vee V."/>
            <person name="English A."/>
            <person name="Wang M."/>
            <person name="Skinner E."/>
            <person name="Han Y."/>
            <person name="Muzny D.M."/>
            <person name="Worley K.C."/>
            <person name="Gibbs R.A."/>
        </authorList>
    </citation>
    <scope>NUCLEOTIDE SEQUENCE</scope>
</reference>
<dbReference type="OrthoDB" id="6144703at2759"/>
<comment type="catalytic activity">
    <reaction evidence="5">
        <text>O-phospho-L-tyrosyl-[protein] + H2O = L-tyrosyl-[protein] + phosphate</text>
        <dbReference type="Rhea" id="RHEA:10684"/>
        <dbReference type="Rhea" id="RHEA-COMP:10136"/>
        <dbReference type="Rhea" id="RHEA-COMP:20101"/>
        <dbReference type="ChEBI" id="CHEBI:15377"/>
        <dbReference type="ChEBI" id="CHEBI:43474"/>
        <dbReference type="ChEBI" id="CHEBI:46858"/>
        <dbReference type="ChEBI" id="CHEBI:61978"/>
        <dbReference type="EC" id="3.1.3.48"/>
    </reaction>
</comment>
<dbReference type="PROSITE" id="PS50056">
    <property type="entry name" value="TYR_PHOSPHATASE_2"/>
    <property type="match status" value="2"/>
</dbReference>
<evidence type="ECO:0000313" key="10">
    <source>
        <dbReference type="EnsemblMetazoa" id="XP_030852169"/>
    </source>
</evidence>
<dbReference type="InterPro" id="IPR003595">
    <property type="entry name" value="Tyr_Pase_cat"/>
</dbReference>
<dbReference type="OMA" id="ISAIEYK"/>
<protein>
    <recommendedName>
        <fullName evidence="2">protein-tyrosine-phosphatase</fullName>
        <ecNumber evidence="2">3.1.3.48</ecNumber>
    </recommendedName>
</protein>
<feature type="compositionally biased region" description="Basic and acidic residues" evidence="6">
    <location>
        <begin position="134"/>
        <end position="161"/>
    </location>
</feature>
<evidence type="ECO:0000313" key="11">
    <source>
        <dbReference type="Proteomes" id="UP000007110"/>
    </source>
</evidence>
<name>A0A7M7PHW3_STRPU</name>
<dbReference type="EnsemblMetazoa" id="XM_030996309">
    <property type="protein sequence ID" value="XP_030852169"/>
    <property type="gene ID" value="LOC100893902"/>
</dbReference>
<reference evidence="10" key="2">
    <citation type="submission" date="2021-01" db="UniProtKB">
        <authorList>
            <consortium name="EnsemblMetazoa"/>
        </authorList>
    </citation>
    <scope>IDENTIFICATION</scope>
</reference>
<feature type="transmembrane region" description="Helical" evidence="7">
    <location>
        <begin position="12"/>
        <end position="34"/>
    </location>
</feature>
<evidence type="ECO:0000256" key="7">
    <source>
        <dbReference type="SAM" id="Phobius"/>
    </source>
</evidence>